<dbReference type="InterPro" id="IPR029052">
    <property type="entry name" value="Metallo-depent_PP-like"/>
</dbReference>
<evidence type="ECO:0000256" key="4">
    <source>
        <dbReference type="ARBA" id="ARBA00022722"/>
    </source>
</evidence>
<dbReference type="InterPro" id="IPR004843">
    <property type="entry name" value="Calcineurin-like_PHP"/>
</dbReference>
<comment type="similarity">
    <text evidence="1 7">Belongs to the SbcD family.</text>
</comment>
<dbReference type="InterPro" id="IPR050535">
    <property type="entry name" value="DNA_Repair-Maintenance_Comp"/>
</dbReference>
<comment type="function">
    <text evidence="7">SbcCD cleaves DNA hairpin structures. These structures can inhibit DNA replication and are intermediates in certain DNA recombination reactions. The complex acts as a 3'-&gt;5' double strand exonuclease that can open hairpins. It also has a 5' single-strand endonuclease activity.</text>
</comment>
<accession>A0ABP8FE84</accession>
<keyword evidence="5 7" id="KW-0378">Hydrolase</keyword>
<dbReference type="InterPro" id="IPR026843">
    <property type="entry name" value="SbcD_C"/>
</dbReference>
<keyword evidence="7" id="KW-0255">Endonuclease</keyword>
<evidence type="ECO:0000259" key="8">
    <source>
        <dbReference type="Pfam" id="PF00149"/>
    </source>
</evidence>
<evidence type="ECO:0000256" key="1">
    <source>
        <dbReference type="ARBA" id="ARBA00010555"/>
    </source>
</evidence>
<evidence type="ECO:0000256" key="5">
    <source>
        <dbReference type="ARBA" id="ARBA00022801"/>
    </source>
</evidence>
<keyword evidence="11" id="KW-1185">Reference proteome</keyword>
<name>A0ABP8FE84_9BACT</name>
<comment type="caution">
    <text evidence="10">The sequence shown here is derived from an EMBL/GenBank/DDBJ whole genome shotgun (WGS) entry which is preliminary data.</text>
</comment>
<evidence type="ECO:0000313" key="11">
    <source>
        <dbReference type="Proteomes" id="UP001501844"/>
    </source>
</evidence>
<keyword evidence="7" id="KW-0233">DNA recombination</keyword>
<dbReference type="InterPro" id="IPR041796">
    <property type="entry name" value="Mre11_N"/>
</dbReference>
<protein>
    <recommendedName>
        <fullName evidence="3 7">Nuclease SbcCD subunit D</fullName>
    </recommendedName>
</protein>
<dbReference type="CDD" id="cd00840">
    <property type="entry name" value="MPP_Mre11_N"/>
    <property type="match status" value="1"/>
</dbReference>
<evidence type="ECO:0000256" key="7">
    <source>
        <dbReference type="RuleBase" id="RU363069"/>
    </source>
</evidence>
<organism evidence="10 11">
    <name type="scientific">Nibribacter koreensis</name>
    <dbReference type="NCBI Taxonomy" id="1084519"/>
    <lineage>
        <taxon>Bacteria</taxon>
        <taxon>Pseudomonadati</taxon>
        <taxon>Bacteroidota</taxon>
        <taxon>Cytophagia</taxon>
        <taxon>Cytophagales</taxon>
        <taxon>Hymenobacteraceae</taxon>
        <taxon>Nibribacter</taxon>
    </lineage>
</organism>
<feature type="domain" description="Calcineurin-like phosphoesterase" evidence="8">
    <location>
        <begin position="26"/>
        <end position="125"/>
    </location>
</feature>
<dbReference type="Pfam" id="PF00149">
    <property type="entry name" value="Metallophos"/>
    <property type="match status" value="1"/>
</dbReference>
<evidence type="ECO:0000259" key="9">
    <source>
        <dbReference type="Pfam" id="PF12320"/>
    </source>
</evidence>
<dbReference type="Gene3D" id="3.60.21.10">
    <property type="match status" value="1"/>
</dbReference>
<dbReference type="InterPro" id="IPR004593">
    <property type="entry name" value="SbcD"/>
</dbReference>
<comment type="subunit">
    <text evidence="2 7">Heterodimer of SbcC and SbcD.</text>
</comment>
<keyword evidence="6 7" id="KW-0269">Exonuclease</keyword>
<evidence type="ECO:0000256" key="2">
    <source>
        <dbReference type="ARBA" id="ARBA00011322"/>
    </source>
</evidence>
<evidence type="ECO:0000313" key="10">
    <source>
        <dbReference type="EMBL" id="GAA4301670.1"/>
    </source>
</evidence>
<reference evidence="11" key="1">
    <citation type="journal article" date="2019" name="Int. J. Syst. Evol. Microbiol.">
        <title>The Global Catalogue of Microorganisms (GCM) 10K type strain sequencing project: providing services to taxonomists for standard genome sequencing and annotation.</title>
        <authorList>
            <consortium name="The Broad Institute Genomics Platform"/>
            <consortium name="The Broad Institute Genome Sequencing Center for Infectious Disease"/>
            <person name="Wu L."/>
            <person name="Ma J."/>
        </authorList>
    </citation>
    <scope>NUCLEOTIDE SEQUENCE [LARGE SCALE GENOMIC DNA]</scope>
    <source>
        <strain evidence="11">JCM 17917</strain>
    </source>
</reference>
<dbReference type="Pfam" id="PF12320">
    <property type="entry name" value="SbcD_C"/>
    <property type="match status" value="1"/>
</dbReference>
<sequence>MAEWNSRRFCIFGLLHTTEIDRSGMIRVLHTADWHLGQRLANYERLEEHRAFLTWLCQTICDQKIDLLLIAGDVFDTGFPSNAALKLYYDFLREVKDTCCKDLVIIGGNHDSVSTLNAPAELLRHYKVHVVGGAPSNCEDQVIVLTDEESQPKAVVCAVPFLRDKDVRLSVPGETSEEREARLKQGICDHYHQLVPLVQHFKQQGIPVLATGHLFAAGGSGSDSEKEIHVGNLGQICGNQFPREFDYVALGHLHRPQVVNKMPHIRYSGSPIPLSFSEITDKKQVVILEFEGAELSSIKELLIPCWRQLVRFKGTIDEVFPKILAFDNSDTALPAWAEVQLQYEHNLHDHTAKLHEAFKLQDQVQLLMHRPLRTIDSQSLDQQLPSEQDLADLKPKDVFLKRCEEALEQDTYQDLVSTFDELLELMPQADQMLEPVAPSIDKP</sequence>
<dbReference type="GO" id="GO:0004527">
    <property type="term" value="F:exonuclease activity"/>
    <property type="evidence" value="ECO:0007669"/>
    <property type="project" value="UniProtKB-KW"/>
</dbReference>
<proteinExistence type="inferred from homology"/>
<dbReference type="SUPFAM" id="SSF56300">
    <property type="entry name" value="Metallo-dependent phosphatases"/>
    <property type="match status" value="1"/>
</dbReference>
<keyword evidence="7" id="KW-0235">DNA replication</keyword>
<evidence type="ECO:0000256" key="6">
    <source>
        <dbReference type="ARBA" id="ARBA00022839"/>
    </source>
</evidence>
<feature type="domain" description="Nuclease SbcCD subunit D C-terminal" evidence="9">
    <location>
        <begin position="305"/>
        <end position="405"/>
    </location>
</feature>
<dbReference type="PANTHER" id="PTHR30337:SF0">
    <property type="entry name" value="NUCLEASE SBCCD SUBUNIT D"/>
    <property type="match status" value="1"/>
</dbReference>
<gene>
    <name evidence="7" type="primary">sbcD</name>
    <name evidence="10" type="ORF">GCM10023183_12930</name>
</gene>
<dbReference type="NCBIfam" id="TIGR00619">
    <property type="entry name" value="sbcd"/>
    <property type="match status" value="1"/>
</dbReference>
<dbReference type="Proteomes" id="UP001501844">
    <property type="component" value="Unassembled WGS sequence"/>
</dbReference>
<dbReference type="EMBL" id="BAABGX010000001">
    <property type="protein sequence ID" value="GAA4301670.1"/>
    <property type="molecule type" value="Genomic_DNA"/>
</dbReference>
<evidence type="ECO:0000256" key="3">
    <source>
        <dbReference type="ARBA" id="ARBA00013365"/>
    </source>
</evidence>
<keyword evidence="4 7" id="KW-0540">Nuclease</keyword>
<dbReference type="PANTHER" id="PTHR30337">
    <property type="entry name" value="COMPONENT OF ATP-DEPENDENT DSDNA EXONUCLEASE"/>
    <property type="match status" value="1"/>
</dbReference>